<feature type="compositionally biased region" description="Basic and acidic residues" evidence="1">
    <location>
        <begin position="1"/>
        <end position="10"/>
    </location>
</feature>
<evidence type="ECO:0000313" key="3">
    <source>
        <dbReference type="Proteomes" id="UP001054837"/>
    </source>
</evidence>
<organism evidence="2 3">
    <name type="scientific">Caerostris darwini</name>
    <dbReference type="NCBI Taxonomy" id="1538125"/>
    <lineage>
        <taxon>Eukaryota</taxon>
        <taxon>Metazoa</taxon>
        <taxon>Ecdysozoa</taxon>
        <taxon>Arthropoda</taxon>
        <taxon>Chelicerata</taxon>
        <taxon>Arachnida</taxon>
        <taxon>Araneae</taxon>
        <taxon>Araneomorphae</taxon>
        <taxon>Entelegynae</taxon>
        <taxon>Araneoidea</taxon>
        <taxon>Araneidae</taxon>
        <taxon>Caerostris</taxon>
    </lineage>
</organism>
<dbReference type="EMBL" id="BPLQ01001822">
    <property type="protein sequence ID" value="GIX85728.1"/>
    <property type="molecule type" value="Genomic_DNA"/>
</dbReference>
<protein>
    <submittedName>
        <fullName evidence="2">Uncharacterized protein</fullName>
    </submittedName>
</protein>
<keyword evidence="3" id="KW-1185">Reference proteome</keyword>
<dbReference type="Proteomes" id="UP001054837">
    <property type="component" value="Unassembled WGS sequence"/>
</dbReference>
<comment type="caution">
    <text evidence="2">The sequence shown here is derived from an EMBL/GenBank/DDBJ whole genome shotgun (WGS) entry which is preliminary data.</text>
</comment>
<evidence type="ECO:0000313" key="2">
    <source>
        <dbReference type="EMBL" id="GIX85728.1"/>
    </source>
</evidence>
<accession>A0AAV4NPL8</accession>
<feature type="region of interest" description="Disordered" evidence="1">
    <location>
        <begin position="1"/>
        <end position="22"/>
    </location>
</feature>
<sequence>MARGSLRDESQESGGGKPISSENKRLWMPISRCFPIPKTQELSELFFLPRNPIPSLQTYAVDFELHSRYADLVEMKPRSLKKASPISPENKRLGMPISRCCLIPKTQEIPELFFLPPNPIPRRPEWVFLSSLEFFTVCKQTLDML</sequence>
<dbReference type="AlphaFoldDB" id="A0AAV4NPL8"/>
<evidence type="ECO:0000256" key="1">
    <source>
        <dbReference type="SAM" id="MobiDB-lite"/>
    </source>
</evidence>
<reference evidence="2 3" key="1">
    <citation type="submission" date="2021-06" db="EMBL/GenBank/DDBJ databases">
        <title>Caerostris darwini draft genome.</title>
        <authorList>
            <person name="Kono N."/>
            <person name="Arakawa K."/>
        </authorList>
    </citation>
    <scope>NUCLEOTIDE SEQUENCE [LARGE SCALE GENOMIC DNA]</scope>
</reference>
<name>A0AAV4NPL8_9ARAC</name>
<proteinExistence type="predicted"/>
<gene>
    <name evidence="2" type="ORF">CDAR_241791</name>
</gene>